<dbReference type="InterPro" id="IPR003593">
    <property type="entry name" value="AAA+_ATPase"/>
</dbReference>
<evidence type="ECO:0000313" key="6">
    <source>
        <dbReference type="EMBL" id="MFM9612821.1"/>
    </source>
</evidence>
<dbReference type="Pfam" id="PF16193">
    <property type="entry name" value="AAA_assoc_2"/>
    <property type="match status" value="1"/>
</dbReference>
<dbReference type="Gene3D" id="1.20.272.10">
    <property type="match status" value="1"/>
</dbReference>
<sequence>MPPSSGSPARPCTGCSTSSARRKRSQRRPRRLIPIQPADQTQEEAPSRPTIDERGHRVLQPPAAGRPHAAHLARPDGGPGHLIFPGSPLELLAGGQGATSVLLWGPPGSGKTTVASAIAHQTSRCFVELSATSAGVADVRKTLAAAQKTLDAGEQTLVFIDEIHRFSKAQQDVLLSAVEAGLISFIGATTENPSFAVNAALVSRSILMVLRPLKSRDIVALLARALDDDPQLSATGIGVEDAALDAIADLSSGDVRQALNRLETAVATAQAAGKSTINREVLEQITGSVLQRYDRDQHYDVISAFIKSPRGSDPDAALHWLARMLEAGEDPRFIARRLIVHASEDVGMADPSVLSIAVAAAQAVQLIGMPEARINLAQATVAIATAPKSPAIIRGIDQALGDVRRGRTGEVPVHLRDAHYPGAKALGHGQGYLYPHDFEHGVVTQQYLPDRALGTQYYVPTSNGFEQTISQRLSAIRSLTATQENRP</sequence>
<dbReference type="EMBL" id="JBJVNI010000017">
    <property type="protein sequence ID" value="MFM9612821.1"/>
    <property type="molecule type" value="Genomic_DNA"/>
</dbReference>
<dbReference type="Gene3D" id="1.10.8.60">
    <property type="match status" value="1"/>
</dbReference>
<keyword evidence="7" id="KW-1185">Reference proteome</keyword>
<gene>
    <name evidence="6" type="ORF">ACKI18_29480</name>
</gene>
<dbReference type="InterPro" id="IPR027417">
    <property type="entry name" value="P-loop_NTPase"/>
</dbReference>
<evidence type="ECO:0000259" key="5">
    <source>
        <dbReference type="SMART" id="SM00382"/>
    </source>
</evidence>
<dbReference type="InterPro" id="IPR021886">
    <property type="entry name" value="MgsA_C"/>
</dbReference>
<evidence type="ECO:0000256" key="3">
    <source>
        <dbReference type="ARBA" id="ARBA00022840"/>
    </source>
</evidence>
<feature type="compositionally biased region" description="Basic residues" evidence="4">
    <location>
        <begin position="20"/>
        <end position="31"/>
    </location>
</feature>
<dbReference type="Pfam" id="PF00004">
    <property type="entry name" value="AAA"/>
    <property type="match status" value="1"/>
</dbReference>
<feature type="domain" description="AAA+ ATPase" evidence="5">
    <location>
        <begin position="97"/>
        <end position="213"/>
    </location>
</feature>
<dbReference type="Gene3D" id="1.10.3710.10">
    <property type="entry name" value="DNA polymerase III clamp loader subunits, C-terminal domain"/>
    <property type="match status" value="1"/>
</dbReference>
<evidence type="ECO:0000313" key="7">
    <source>
        <dbReference type="Proteomes" id="UP001631957"/>
    </source>
</evidence>
<evidence type="ECO:0000256" key="1">
    <source>
        <dbReference type="ARBA" id="ARBA00008959"/>
    </source>
</evidence>
<evidence type="ECO:0000256" key="4">
    <source>
        <dbReference type="SAM" id="MobiDB-lite"/>
    </source>
</evidence>
<dbReference type="CDD" id="cd00009">
    <property type="entry name" value="AAA"/>
    <property type="match status" value="1"/>
</dbReference>
<accession>A0ABW9HYI1</accession>
<comment type="similarity">
    <text evidence="1">Belongs to the AAA ATPase family. RarA/MGS1/WRNIP1 subfamily.</text>
</comment>
<comment type="caution">
    <text evidence="6">The sequence shown here is derived from an EMBL/GenBank/DDBJ whole genome shotgun (WGS) entry which is preliminary data.</text>
</comment>
<dbReference type="InterPro" id="IPR008921">
    <property type="entry name" value="DNA_pol3_clamp-load_cplx_C"/>
</dbReference>
<dbReference type="SUPFAM" id="SSF52540">
    <property type="entry name" value="P-loop containing nucleoside triphosphate hydrolases"/>
    <property type="match status" value="1"/>
</dbReference>
<dbReference type="PANTHER" id="PTHR13779">
    <property type="entry name" value="WERNER HELICASE-INTERACTING PROTEIN 1 FAMILY MEMBER"/>
    <property type="match status" value="1"/>
</dbReference>
<name>A0ABW9HYI1_9ACTN</name>
<dbReference type="CDD" id="cd18139">
    <property type="entry name" value="HLD_clamp_RarA"/>
    <property type="match status" value="1"/>
</dbReference>
<dbReference type="InterPro" id="IPR032423">
    <property type="entry name" value="AAA_assoc_2"/>
</dbReference>
<proteinExistence type="inferred from homology"/>
<reference evidence="6 7" key="1">
    <citation type="submission" date="2024-12" db="EMBL/GenBank/DDBJ databases">
        <title>Forecasting of Potato common scab and diversities of Pathogenic streptomyces spp. in china.</title>
        <authorList>
            <person name="Handique U."/>
            <person name="Wu J."/>
        </authorList>
    </citation>
    <scope>NUCLEOTIDE SEQUENCE [LARGE SCALE GENOMIC DNA]</scope>
    <source>
        <strain evidence="6 7">ZRIMU1530</strain>
    </source>
</reference>
<protein>
    <submittedName>
        <fullName evidence="6">Replication-associated recombination protein A</fullName>
    </submittedName>
</protein>
<dbReference type="Pfam" id="PF12002">
    <property type="entry name" value="MgsA_C"/>
    <property type="match status" value="1"/>
</dbReference>
<dbReference type="RefSeq" id="WP_409111085.1">
    <property type="nucleotide sequence ID" value="NZ_JBJVNI010000017.1"/>
</dbReference>
<dbReference type="SMART" id="SM00382">
    <property type="entry name" value="AAA"/>
    <property type="match status" value="1"/>
</dbReference>
<dbReference type="Proteomes" id="UP001631957">
    <property type="component" value="Unassembled WGS sequence"/>
</dbReference>
<dbReference type="InterPro" id="IPR003959">
    <property type="entry name" value="ATPase_AAA_core"/>
</dbReference>
<dbReference type="PANTHER" id="PTHR13779:SF7">
    <property type="entry name" value="ATPASE WRNIP1"/>
    <property type="match status" value="1"/>
</dbReference>
<keyword evidence="2" id="KW-0547">Nucleotide-binding</keyword>
<feature type="region of interest" description="Disordered" evidence="4">
    <location>
        <begin position="1"/>
        <end position="81"/>
    </location>
</feature>
<dbReference type="SUPFAM" id="SSF48019">
    <property type="entry name" value="post-AAA+ oligomerization domain-like"/>
    <property type="match status" value="1"/>
</dbReference>
<keyword evidence="3" id="KW-0067">ATP-binding</keyword>
<dbReference type="InterPro" id="IPR051314">
    <property type="entry name" value="AAA_ATPase_RarA/MGS1/WRNIP1"/>
</dbReference>
<dbReference type="Gene3D" id="3.40.50.300">
    <property type="entry name" value="P-loop containing nucleotide triphosphate hydrolases"/>
    <property type="match status" value="1"/>
</dbReference>
<evidence type="ECO:0000256" key="2">
    <source>
        <dbReference type="ARBA" id="ARBA00022741"/>
    </source>
</evidence>
<organism evidence="6 7">
    <name type="scientific">Streptomyces niveiscabiei</name>
    <dbReference type="NCBI Taxonomy" id="164115"/>
    <lineage>
        <taxon>Bacteria</taxon>
        <taxon>Bacillati</taxon>
        <taxon>Actinomycetota</taxon>
        <taxon>Actinomycetes</taxon>
        <taxon>Kitasatosporales</taxon>
        <taxon>Streptomycetaceae</taxon>
        <taxon>Streptomyces</taxon>
    </lineage>
</organism>